<reference evidence="1" key="1">
    <citation type="journal article" date="2021" name="Proc. Natl. Acad. Sci. U.S.A.">
        <title>A Catalog of Tens of Thousands of Viruses from Human Metagenomes Reveals Hidden Associations with Chronic Diseases.</title>
        <authorList>
            <person name="Tisza M.J."/>
            <person name="Buck C.B."/>
        </authorList>
    </citation>
    <scope>NUCLEOTIDE SEQUENCE</scope>
    <source>
        <strain evidence="1">CtyWv1</strain>
    </source>
</reference>
<protein>
    <submittedName>
        <fullName evidence="1">Tail sheath protein</fullName>
    </submittedName>
</protein>
<dbReference type="Pfam" id="PF11863">
    <property type="entry name" value="DUF3383"/>
    <property type="match status" value="1"/>
</dbReference>
<name>A0A8S5QW61_9CAUD</name>
<accession>A0A8S5QW61</accession>
<sequence>MKNNPLDDIIKCDVEISNPGSSDVSFDSILLVVAGPAAKGTATISGTTVISKADELLNYGYKTDSPAYIAATVAFSQNPSPDELYIIVREKTAEKSAYEDVDATLARANSEASFYGIHLTEFRDSTDIEAAKTWAEANEKLYAFEYTDINSCPVENFSFYRTFGIFSGLADGYTAEEQPVENQYAALAWMAKCFGYDPGTETWNLKELATIAPTKLSTEQKKALGAKNINTFLRYAGCNCAMGGTTLAGEWIDVIRFRDWLKNELQIRTFNALKTNRKVPFTDGGIGLIEGVMDSTLKDGQDIGGIAPTEYDDDDNPIYGYSVTVPKASDLTEAERKSRKLTGCKWSARLAGAIHAVEISGNLTF</sequence>
<dbReference type="EMBL" id="BK015755">
    <property type="protein sequence ID" value="DAE23527.1"/>
    <property type="molecule type" value="Genomic_DNA"/>
</dbReference>
<dbReference type="InterPro" id="IPR021808">
    <property type="entry name" value="DUF3383"/>
</dbReference>
<organism evidence="1">
    <name type="scientific">Myoviridae sp. ctyWv1</name>
    <dbReference type="NCBI Taxonomy" id="2826718"/>
    <lineage>
        <taxon>Viruses</taxon>
        <taxon>Duplodnaviria</taxon>
        <taxon>Heunggongvirae</taxon>
        <taxon>Uroviricota</taxon>
        <taxon>Caudoviricetes</taxon>
    </lineage>
</organism>
<proteinExistence type="predicted"/>
<evidence type="ECO:0000313" key="1">
    <source>
        <dbReference type="EMBL" id="DAE23527.1"/>
    </source>
</evidence>